<dbReference type="EMBL" id="SPQT01000003">
    <property type="protein sequence ID" value="TFV49302.1"/>
    <property type="molecule type" value="Genomic_DNA"/>
</dbReference>
<evidence type="ECO:0000313" key="7">
    <source>
        <dbReference type="EMBL" id="TFV49302.1"/>
    </source>
</evidence>
<keyword evidence="5" id="KW-0804">Transcription</keyword>
<dbReference type="GO" id="GO:0006351">
    <property type="term" value="P:DNA-templated transcription"/>
    <property type="evidence" value="ECO:0007669"/>
    <property type="project" value="TreeGrafter"/>
</dbReference>
<dbReference type="InterPro" id="IPR036388">
    <property type="entry name" value="WH-like_DNA-bd_sf"/>
</dbReference>
<dbReference type="Gene3D" id="1.10.10.10">
    <property type="entry name" value="Winged helix-like DNA-binding domain superfamily/Winged helix DNA-binding domain"/>
    <property type="match status" value="1"/>
</dbReference>
<dbReference type="FunFam" id="3.40.190.10:FF:000017">
    <property type="entry name" value="Glycine cleavage system transcriptional activator"/>
    <property type="match status" value="1"/>
</dbReference>
<evidence type="ECO:0000256" key="1">
    <source>
        <dbReference type="ARBA" id="ARBA00003502"/>
    </source>
</evidence>
<evidence type="ECO:0000256" key="4">
    <source>
        <dbReference type="ARBA" id="ARBA00023125"/>
    </source>
</evidence>
<comment type="function">
    <text evidence="1">NodD regulates the expression of the nodABCFE genes which encode other nodulation proteins. NodD is also a negative regulator of its own expression. Binds flavonoids as inducers.</text>
</comment>
<dbReference type="PROSITE" id="PS50931">
    <property type="entry name" value="HTH_LYSR"/>
    <property type="match status" value="1"/>
</dbReference>
<gene>
    <name evidence="7" type="ORF">E4K65_10400</name>
</gene>
<dbReference type="AlphaFoldDB" id="A0A4Y9M2F8"/>
<evidence type="ECO:0000256" key="2">
    <source>
        <dbReference type="ARBA" id="ARBA00009437"/>
    </source>
</evidence>
<dbReference type="GO" id="GO:0043565">
    <property type="term" value="F:sequence-specific DNA binding"/>
    <property type="evidence" value="ECO:0007669"/>
    <property type="project" value="TreeGrafter"/>
</dbReference>
<dbReference type="InterPro" id="IPR000847">
    <property type="entry name" value="LysR_HTH_N"/>
</dbReference>
<dbReference type="SUPFAM" id="SSF53850">
    <property type="entry name" value="Periplasmic binding protein-like II"/>
    <property type="match status" value="1"/>
</dbReference>
<sequence>MSASLPSLNALRAFEATARQRSISRAAVELGVTHGAVSRQIKALEEVMGVSLLKRGTRESVPTREGEQLVDGLSTAFNLIQATIERLKPGPLTLSCSASITMCWLIPRMPGLYAKHPNMEIKLDMNYDRVDFTRDNISVAIRNNTFEPPKSAVIRPLGTEWIGPVCSPAYLKSISLKKRKDLSNARLLATTTRPNAWTDWLAAVGEEERAPQVHQRFDHFYLMIQAATFGLGIAVVPHMLAIDDLESGRLIAPFGFAPGKRQLSLWIAPHLASRSDLKTLERWLSQELREGLKRASLFGR</sequence>
<protein>
    <submittedName>
        <fullName evidence="7">LysR family transcriptional regulator</fullName>
    </submittedName>
</protein>
<evidence type="ECO:0000256" key="3">
    <source>
        <dbReference type="ARBA" id="ARBA00023015"/>
    </source>
</evidence>
<dbReference type="GO" id="GO:0003700">
    <property type="term" value="F:DNA-binding transcription factor activity"/>
    <property type="evidence" value="ECO:0007669"/>
    <property type="project" value="InterPro"/>
</dbReference>
<dbReference type="FunFam" id="1.10.10.10:FF:000001">
    <property type="entry name" value="LysR family transcriptional regulator"/>
    <property type="match status" value="1"/>
</dbReference>
<dbReference type="Proteomes" id="UP000297966">
    <property type="component" value="Unassembled WGS sequence"/>
</dbReference>
<comment type="caution">
    <text evidence="7">The sequence shown here is derived from an EMBL/GenBank/DDBJ whole genome shotgun (WGS) entry which is preliminary data.</text>
</comment>
<name>A0A4Y9M2F8_9BRAD</name>
<dbReference type="PANTHER" id="PTHR30537">
    <property type="entry name" value="HTH-TYPE TRANSCRIPTIONAL REGULATOR"/>
    <property type="match status" value="1"/>
</dbReference>
<accession>A0A4Y9M2F8</accession>
<reference evidence="7 8" key="1">
    <citation type="submission" date="2019-03" db="EMBL/GenBank/DDBJ databases">
        <title>Bradyrhizobium diversity isolated from nodules of Chamaecrista fasciculata.</title>
        <authorList>
            <person name="Klepa M.S."/>
            <person name="Urquiaga M.O."/>
            <person name="Hungria M."/>
            <person name="Delamuta J.R."/>
        </authorList>
    </citation>
    <scope>NUCLEOTIDE SEQUENCE [LARGE SCALE GENOMIC DNA]</scope>
    <source>
        <strain evidence="7 8">CNPSo 3448</strain>
    </source>
</reference>
<dbReference type="InterPro" id="IPR036390">
    <property type="entry name" value="WH_DNA-bd_sf"/>
</dbReference>
<keyword evidence="8" id="KW-1185">Reference proteome</keyword>
<keyword evidence="4" id="KW-0238">DNA-binding</keyword>
<dbReference type="OrthoDB" id="9793571at2"/>
<dbReference type="PRINTS" id="PR00039">
    <property type="entry name" value="HTHLYSR"/>
</dbReference>
<keyword evidence="3" id="KW-0805">Transcription regulation</keyword>
<dbReference type="InterPro" id="IPR005119">
    <property type="entry name" value="LysR_subst-bd"/>
</dbReference>
<evidence type="ECO:0000259" key="6">
    <source>
        <dbReference type="PROSITE" id="PS50931"/>
    </source>
</evidence>
<evidence type="ECO:0000256" key="5">
    <source>
        <dbReference type="ARBA" id="ARBA00023163"/>
    </source>
</evidence>
<dbReference type="Pfam" id="PF03466">
    <property type="entry name" value="LysR_substrate"/>
    <property type="match status" value="1"/>
</dbReference>
<dbReference type="PANTHER" id="PTHR30537:SF74">
    <property type="entry name" value="HTH-TYPE TRANSCRIPTIONAL REGULATOR TRPI"/>
    <property type="match status" value="1"/>
</dbReference>
<dbReference type="Pfam" id="PF00126">
    <property type="entry name" value="HTH_1"/>
    <property type="match status" value="1"/>
</dbReference>
<feature type="domain" description="HTH lysR-type" evidence="6">
    <location>
        <begin position="6"/>
        <end position="63"/>
    </location>
</feature>
<dbReference type="RefSeq" id="WP_135174061.1">
    <property type="nucleotide sequence ID" value="NZ_SPQT01000003.1"/>
</dbReference>
<dbReference type="InterPro" id="IPR058163">
    <property type="entry name" value="LysR-type_TF_proteobact-type"/>
</dbReference>
<dbReference type="Gene3D" id="3.40.190.10">
    <property type="entry name" value="Periplasmic binding protein-like II"/>
    <property type="match status" value="2"/>
</dbReference>
<proteinExistence type="inferred from homology"/>
<comment type="similarity">
    <text evidence="2">Belongs to the LysR transcriptional regulatory family.</text>
</comment>
<dbReference type="SUPFAM" id="SSF46785">
    <property type="entry name" value="Winged helix' DNA-binding domain"/>
    <property type="match status" value="1"/>
</dbReference>
<evidence type="ECO:0000313" key="8">
    <source>
        <dbReference type="Proteomes" id="UP000297966"/>
    </source>
</evidence>
<organism evidence="7 8">
    <name type="scientific">Bradyrhizobium niftali</name>
    <dbReference type="NCBI Taxonomy" id="2560055"/>
    <lineage>
        <taxon>Bacteria</taxon>
        <taxon>Pseudomonadati</taxon>
        <taxon>Pseudomonadota</taxon>
        <taxon>Alphaproteobacteria</taxon>
        <taxon>Hyphomicrobiales</taxon>
        <taxon>Nitrobacteraceae</taxon>
        <taxon>Bradyrhizobium</taxon>
    </lineage>
</organism>